<sequence>MTRNDTLPSVTPGYGLNMSTFTAAAPQPQTTSYEVVTRSLLQSHFSKETAKPLILGTQEFHTLVKIATHEFGLFTAVVGDDSRRIAVGRSLGEVQGLAETVAYPFGRGERARKMAWLEAMGEHYEYLSNKPRGRLQGSYIIKCDELQFRHDYHHGEMQILHIFQRDDVTCANVELGELEGVMLLSTNTSALDALEHSYDLTDPNVTFRKCNPKTCIAPQPKWSPSTGRRFLFRLRGREIASGEFVSEPECGEIEFLDDEFTKFIGRINIPFMGEEVEFRGFKVSDTPHDQPFEWEFFSFEEPMNSRRCEHGVEGEFDSEAEIDDTASDSTTSS</sequence>
<evidence type="ECO:0000313" key="3">
    <source>
        <dbReference type="Proteomes" id="UP000253153"/>
    </source>
</evidence>
<name>A0A366QXW5_9HYPO</name>
<organism evidence="2 3">
    <name type="scientific">Fusarium coffeatum</name>
    <dbReference type="NCBI Taxonomy" id="231269"/>
    <lineage>
        <taxon>Eukaryota</taxon>
        <taxon>Fungi</taxon>
        <taxon>Dikarya</taxon>
        <taxon>Ascomycota</taxon>
        <taxon>Pezizomycotina</taxon>
        <taxon>Sordariomycetes</taxon>
        <taxon>Hypocreomycetidae</taxon>
        <taxon>Hypocreales</taxon>
        <taxon>Nectriaceae</taxon>
        <taxon>Fusarium</taxon>
        <taxon>Fusarium incarnatum-equiseti species complex</taxon>
    </lineage>
</organism>
<dbReference type="Proteomes" id="UP000253153">
    <property type="component" value="Unassembled WGS sequence"/>
</dbReference>
<keyword evidence="3" id="KW-1185">Reference proteome</keyword>
<dbReference type="RefSeq" id="XP_031011726.1">
    <property type="nucleotide sequence ID" value="XM_031164241.1"/>
</dbReference>
<feature type="compositionally biased region" description="Acidic residues" evidence="1">
    <location>
        <begin position="314"/>
        <end position="326"/>
    </location>
</feature>
<evidence type="ECO:0000256" key="1">
    <source>
        <dbReference type="SAM" id="MobiDB-lite"/>
    </source>
</evidence>
<dbReference type="OrthoDB" id="4630416at2759"/>
<reference evidence="2 3" key="1">
    <citation type="submission" date="2018-06" db="EMBL/GenBank/DDBJ databases">
        <title>Fusarium incarnatum-equiseti species complex species 28.</title>
        <authorList>
            <person name="Gardiner D.M."/>
        </authorList>
    </citation>
    <scope>NUCLEOTIDE SEQUENCE [LARGE SCALE GENOMIC DNA]</scope>
    <source>
        <strain evidence="2 3">FIESC_28</strain>
    </source>
</reference>
<dbReference type="GeneID" id="41999537"/>
<evidence type="ECO:0000313" key="2">
    <source>
        <dbReference type="EMBL" id="RBR08926.1"/>
    </source>
</evidence>
<dbReference type="AlphaFoldDB" id="A0A366QXW5"/>
<protein>
    <submittedName>
        <fullName evidence="2">Uncharacterized protein</fullName>
    </submittedName>
</protein>
<dbReference type="EMBL" id="QKXC01000276">
    <property type="protein sequence ID" value="RBR08926.1"/>
    <property type="molecule type" value="Genomic_DNA"/>
</dbReference>
<accession>A0A366QXW5</accession>
<proteinExistence type="predicted"/>
<comment type="caution">
    <text evidence="2">The sequence shown here is derived from an EMBL/GenBank/DDBJ whole genome shotgun (WGS) entry which is preliminary data.</text>
</comment>
<gene>
    <name evidence="2" type="ORF">FIESC28_10106</name>
</gene>
<feature type="region of interest" description="Disordered" evidence="1">
    <location>
        <begin position="310"/>
        <end position="333"/>
    </location>
</feature>